<proteinExistence type="predicted"/>
<evidence type="ECO:0000313" key="2">
    <source>
        <dbReference type="Proteomes" id="UP001140234"/>
    </source>
</evidence>
<keyword evidence="2" id="KW-1185">Reference proteome</keyword>
<dbReference type="Proteomes" id="UP001140234">
    <property type="component" value="Unassembled WGS sequence"/>
</dbReference>
<accession>A0ACC1JK03</accession>
<name>A0ACC1JK03_9FUNG</name>
<feature type="non-terminal residue" evidence="1">
    <location>
        <position position="299"/>
    </location>
</feature>
<sequence>MSAEHHAQYERSKYLGGSVDRTHLVKGLDYLLLEKTRSQSAAGDGGHGDLDLELERLQAGCASPRSEAAVLEDPPRTALGKCVAGALQQIQSGTAHLAKMMADPAAHVECKGDLFRPRRMYFELTPAALLGAIAPTARIRGQDPSRAAAPGGGTLDGEGDSLVVAKVAAAIARRRAAETSNASDAGETGDAPGPGNTDAHEDATGAGPTTAALPAAGPGSAQAHVEENDGGDDDDDDIFADAGIDYSVTVTVGRESGTDTTAPPDYGDAAEQVIAPYPDSDQDGDDGFVAAPYPDSDQD</sequence>
<reference evidence="1" key="1">
    <citation type="submission" date="2022-07" db="EMBL/GenBank/DDBJ databases">
        <title>Phylogenomic reconstructions and comparative analyses of Kickxellomycotina fungi.</title>
        <authorList>
            <person name="Reynolds N.K."/>
            <person name="Stajich J.E."/>
            <person name="Barry K."/>
            <person name="Grigoriev I.V."/>
            <person name="Crous P."/>
            <person name="Smith M.E."/>
        </authorList>
    </citation>
    <scope>NUCLEOTIDE SEQUENCE</scope>
    <source>
        <strain evidence="1">CBS 109366</strain>
    </source>
</reference>
<evidence type="ECO:0000313" key="1">
    <source>
        <dbReference type="EMBL" id="KAJ2760335.1"/>
    </source>
</evidence>
<comment type="caution">
    <text evidence="1">The sequence shown here is derived from an EMBL/GenBank/DDBJ whole genome shotgun (WGS) entry which is preliminary data.</text>
</comment>
<protein>
    <submittedName>
        <fullName evidence="1">Uncharacterized protein</fullName>
    </submittedName>
</protein>
<gene>
    <name evidence="1" type="ORF">IWQ57_006331</name>
</gene>
<dbReference type="EMBL" id="JANBUJ010003529">
    <property type="protein sequence ID" value="KAJ2760335.1"/>
    <property type="molecule type" value="Genomic_DNA"/>
</dbReference>
<organism evidence="1 2">
    <name type="scientific">Coemansia nantahalensis</name>
    <dbReference type="NCBI Taxonomy" id="2789366"/>
    <lineage>
        <taxon>Eukaryota</taxon>
        <taxon>Fungi</taxon>
        <taxon>Fungi incertae sedis</taxon>
        <taxon>Zoopagomycota</taxon>
        <taxon>Kickxellomycotina</taxon>
        <taxon>Kickxellomycetes</taxon>
        <taxon>Kickxellales</taxon>
        <taxon>Kickxellaceae</taxon>
        <taxon>Coemansia</taxon>
    </lineage>
</organism>